<proteinExistence type="predicted"/>
<sequence length="512" mass="54853">MHAVADLGGAAESLTAGDLDWLVQQAQTLANRHDRVRVRALDVVRQAREAGRARHDDDAQYTAGRTRTDVRQMGRDAGLAERLGNHQPALAAPGGTGAGTAGSSTDAPGATAAPQQTPAAQAWDEGAITRAHALVITGALDDLPEELSAEQRLEAERILVAKAGRMKPAALRREARRILHDLGFSEREADAHHNELVRSEEDAAWAAARFWMTDRGDGTVHGQFTLPVLQGRMLAKALQAMTSPRHLAHKQRAAQQTAGTGTGTGTADSGTGMPGAGAQGTTTAPGGSWKDHQFDWAHERGKALAELIDHLPTDQLGSKVNAILLVTTDLETLRGETDRAGVTDTGDEISAGQVRRLASNAGIIPVVMGGDSLPLDLGRQERFFTQAQRTALATRYTSCAEEHCDRPFSWCEIHHDIPWAPVRGPGGRILDPGGGRTDLANAIPLCGRHHRRLSDPEVTHTTERQDDGTAVVRFHRRGEPEPTRRPAGAPGERPRQPGRSQQAREATPGSIQ</sequence>
<evidence type="ECO:0000256" key="1">
    <source>
        <dbReference type="SAM" id="MobiDB-lite"/>
    </source>
</evidence>
<dbReference type="CDD" id="cd00085">
    <property type="entry name" value="HNHc"/>
    <property type="match status" value="1"/>
</dbReference>
<feature type="region of interest" description="Disordered" evidence="1">
    <location>
        <begin position="85"/>
        <end position="121"/>
    </location>
</feature>
<dbReference type="RefSeq" id="WP_234994264.1">
    <property type="nucleotide sequence ID" value="NZ_FYEZ01000001.1"/>
</dbReference>
<dbReference type="Pfam" id="PF02720">
    <property type="entry name" value="DUF222"/>
    <property type="match status" value="1"/>
</dbReference>
<dbReference type="Proteomes" id="UP000198122">
    <property type="component" value="Unassembled WGS sequence"/>
</dbReference>
<organism evidence="3 4">
    <name type="scientific">Kytococcus aerolatus</name>
    <dbReference type="NCBI Taxonomy" id="592308"/>
    <lineage>
        <taxon>Bacteria</taxon>
        <taxon>Bacillati</taxon>
        <taxon>Actinomycetota</taxon>
        <taxon>Actinomycetes</taxon>
        <taxon>Micrococcales</taxon>
        <taxon>Kytococcaceae</taxon>
        <taxon>Kytococcus</taxon>
    </lineage>
</organism>
<reference evidence="3 4" key="1">
    <citation type="submission" date="2017-06" db="EMBL/GenBank/DDBJ databases">
        <authorList>
            <person name="Kim H.J."/>
            <person name="Triplett B.A."/>
        </authorList>
    </citation>
    <scope>NUCLEOTIDE SEQUENCE [LARGE SCALE GENOMIC DNA]</scope>
    <source>
        <strain evidence="3 4">DSM 22179</strain>
    </source>
</reference>
<feature type="region of interest" description="Disordered" evidence="1">
    <location>
        <begin position="49"/>
        <end position="71"/>
    </location>
</feature>
<dbReference type="InterPro" id="IPR003615">
    <property type="entry name" value="HNH_nuc"/>
</dbReference>
<dbReference type="InterPro" id="IPR003870">
    <property type="entry name" value="DUF222"/>
</dbReference>
<feature type="region of interest" description="Disordered" evidence="1">
    <location>
        <begin position="452"/>
        <end position="512"/>
    </location>
</feature>
<gene>
    <name evidence="3" type="ORF">SAMN05445756_0922</name>
</gene>
<dbReference type="EMBL" id="FYEZ01000001">
    <property type="protein sequence ID" value="SNC63519.1"/>
    <property type="molecule type" value="Genomic_DNA"/>
</dbReference>
<feature type="compositionally biased region" description="Low complexity" evidence="1">
    <location>
        <begin position="101"/>
        <end position="121"/>
    </location>
</feature>
<feature type="compositionally biased region" description="Basic and acidic residues" evidence="1">
    <location>
        <begin position="49"/>
        <end position="58"/>
    </location>
</feature>
<dbReference type="AlphaFoldDB" id="A0A212TBW5"/>
<feature type="region of interest" description="Disordered" evidence="1">
    <location>
        <begin position="251"/>
        <end position="286"/>
    </location>
</feature>
<accession>A0A212TBW5</accession>
<feature type="compositionally biased region" description="Low complexity" evidence="1">
    <location>
        <begin position="253"/>
        <end position="271"/>
    </location>
</feature>
<protein>
    <recommendedName>
        <fullName evidence="2">DUF222 domain-containing protein</fullName>
    </recommendedName>
</protein>
<evidence type="ECO:0000313" key="3">
    <source>
        <dbReference type="EMBL" id="SNC63519.1"/>
    </source>
</evidence>
<keyword evidence="4" id="KW-1185">Reference proteome</keyword>
<evidence type="ECO:0000313" key="4">
    <source>
        <dbReference type="Proteomes" id="UP000198122"/>
    </source>
</evidence>
<feature type="compositionally biased region" description="Basic and acidic residues" evidence="1">
    <location>
        <begin position="453"/>
        <end position="467"/>
    </location>
</feature>
<name>A0A212TBW5_9MICO</name>
<evidence type="ECO:0000259" key="2">
    <source>
        <dbReference type="Pfam" id="PF02720"/>
    </source>
</evidence>
<feature type="compositionally biased region" description="Polar residues" evidence="1">
    <location>
        <begin position="500"/>
        <end position="512"/>
    </location>
</feature>
<feature type="domain" description="DUF222" evidence="2">
    <location>
        <begin position="63"/>
        <end position="395"/>
    </location>
</feature>